<protein>
    <submittedName>
        <fullName evidence="2">Cupin domain-containing protein</fullName>
    </submittedName>
</protein>
<dbReference type="InterPro" id="IPR014710">
    <property type="entry name" value="RmlC-like_jellyroll"/>
</dbReference>
<dbReference type="CDD" id="cd20306">
    <property type="entry name" value="cupin_OxDC-like"/>
    <property type="match status" value="2"/>
</dbReference>
<evidence type="ECO:0000259" key="1">
    <source>
        <dbReference type="SMART" id="SM00835"/>
    </source>
</evidence>
<proteinExistence type="predicted"/>
<comment type="caution">
    <text evidence="2">The sequence shown here is derived from an EMBL/GenBank/DDBJ whole genome shotgun (WGS) entry which is preliminary data.</text>
</comment>
<dbReference type="InterPro" id="IPR011051">
    <property type="entry name" value="RmlC_Cupin_sf"/>
</dbReference>
<dbReference type="AlphaFoldDB" id="A0A7K1FLP5"/>
<dbReference type="PANTHER" id="PTHR31238">
    <property type="entry name" value="GERMIN-LIKE PROTEIN SUBFAMILY 3 MEMBER 3"/>
    <property type="match status" value="1"/>
</dbReference>
<keyword evidence="3" id="KW-1185">Reference proteome</keyword>
<dbReference type="Proteomes" id="UP000460221">
    <property type="component" value="Unassembled WGS sequence"/>
</dbReference>
<name>A0A7K1FLP5_9ACTN</name>
<dbReference type="SUPFAM" id="SSF51182">
    <property type="entry name" value="RmlC-like cupins"/>
    <property type="match status" value="2"/>
</dbReference>
<accession>A0A7K1FLP5</accession>
<sequence length="350" mass="38201">MTTTTTPAVHATSLLRGETVVDSELGSIHRLTADTFPVLSGMSVKRLVLRPGAMRTPHWHANANELTYCLSGTALVSVLNTGSSFSSFVVSAGDMFHIDSGSLHHIENIGEEPAEFIVCFRSERPEDFGLDAALGAMTDAVLGNTYDLPAADLAAIRRSTTSRPLLARDGAPRIPDTALFDDPHKFSVEAQLPPIAAAVGSARLARVQYWPALKDLSMYSLRIREDGMREPHWHPVTAEMGYVHQGSARMTVMDPDGTLDTWTLQAGDVYFVPRAYPHHIEVVDSPDLHFAIFFDQPTPADIGYRAAASAYSREVLAATFGTHLDDLPSFPFTPVDPLIVQRINPVDPVR</sequence>
<reference evidence="2 3" key="1">
    <citation type="submission" date="2019-11" db="EMBL/GenBank/DDBJ databases">
        <authorList>
            <person name="Jiang L.-Q."/>
        </authorList>
    </citation>
    <scope>NUCLEOTIDE SEQUENCE [LARGE SCALE GENOMIC DNA]</scope>
    <source>
        <strain evidence="2 3">YIM 132087</strain>
    </source>
</reference>
<dbReference type="Pfam" id="PF00190">
    <property type="entry name" value="Cupin_1"/>
    <property type="match status" value="2"/>
</dbReference>
<dbReference type="InterPro" id="IPR006045">
    <property type="entry name" value="Cupin_1"/>
</dbReference>
<dbReference type="EMBL" id="WLYK01000005">
    <property type="protein sequence ID" value="MTD15026.1"/>
    <property type="molecule type" value="Genomic_DNA"/>
</dbReference>
<evidence type="ECO:0000313" key="3">
    <source>
        <dbReference type="Proteomes" id="UP000460221"/>
    </source>
</evidence>
<dbReference type="RefSeq" id="WP_154769006.1">
    <property type="nucleotide sequence ID" value="NZ_WLYK01000005.1"/>
</dbReference>
<evidence type="ECO:0000313" key="2">
    <source>
        <dbReference type="EMBL" id="MTD15026.1"/>
    </source>
</evidence>
<organism evidence="2 3">
    <name type="scientific">Nakamurella alba</name>
    <dbReference type="NCBI Taxonomy" id="2665158"/>
    <lineage>
        <taxon>Bacteria</taxon>
        <taxon>Bacillati</taxon>
        <taxon>Actinomycetota</taxon>
        <taxon>Actinomycetes</taxon>
        <taxon>Nakamurellales</taxon>
        <taxon>Nakamurellaceae</taxon>
        <taxon>Nakamurella</taxon>
    </lineage>
</organism>
<dbReference type="SMART" id="SM00835">
    <property type="entry name" value="Cupin_1"/>
    <property type="match status" value="2"/>
</dbReference>
<dbReference type="Gene3D" id="2.60.120.10">
    <property type="entry name" value="Jelly Rolls"/>
    <property type="match status" value="2"/>
</dbReference>
<feature type="domain" description="Cupin type-1" evidence="1">
    <location>
        <begin position="12"/>
        <end position="154"/>
    </location>
</feature>
<gene>
    <name evidence="2" type="ORF">GIS00_13865</name>
</gene>
<feature type="domain" description="Cupin type-1" evidence="1">
    <location>
        <begin position="186"/>
        <end position="328"/>
    </location>
</feature>